<gene>
    <name evidence="3" type="ORF">MNBD_NITROSPINAE01-139</name>
</gene>
<dbReference type="InterPro" id="IPR019734">
    <property type="entry name" value="TPR_rpt"/>
</dbReference>
<dbReference type="Gene3D" id="1.25.40.10">
    <property type="entry name" value="Tetratricopeptide repeat domain"/>
    <property type="match status" value="4"/>
</dbReference>
<protein>
    <submittedName>
        <fullName evidence="3">Uncharacterized protein</fullName>
    </submittedName>
</protein>
<evidence type="ECO:0000256" key="1">
    <source>
        <dbReference type="ARBA" id="ARBA00022737"/>
    </source>
</evidence>
<keyword evidence="1" id="KW-0677">Repeat</keyword>
<evidence type="ECO:0000313" key="3">
    <source>
        <dbReference type="EMBL" id="VAX24350.1"/>
    </source>
</evidence>
<evidence type="ECO:0000256" key="2">
    <source>
        <dbReference type="ARBA" id="ARBA00022803"/>
    </source>
</evidence>
<dbReference type="EMBL" id="UOGC01000164">
    <property type="protein sequence ID" value="VAX24350.1"/>
    <property type="molecule type" value="Genomic_DNA"/>
</dbReference>
<reference evidence="3" key="1">
    <citation type="submission" date="2018-06" db="EMBL/GenBank/DDBJ databases">
        <authorList>
            <person name="Zhirakovskaya E."/>
        </authorList>
    </citation>
    <scope>NUCLEOTIDE SEQUENCE</scope>
</reference>
<proteinExistence type="predicted"/>
<dbReference type="InterPro" id="IPR011990">
    <property type="entry name" value="TPR-like_helical_dom_sf"/>
</dbReference>
<dbReference type="AlphaFoldDB" id="A0A3B1CNT9"/>
<dbReference type="PANTHER" id="PTHR44943:SF8">
    <property type="entry name" value="TPR REPEAT-CONTAINING PROTEIN MJ0263"/>
    <property type="match status" value="1"/>
</dbReference>
<dbReference type="InterPro" id="IPR051685">
    <property type="entry name" value="Ycf3/AcsC/BcsC/TPR_MFPF"/>
</dbReference>
<dbReference type="Pfam" id="PF13432">
    <property type="entry name" value="TPR_16"/>
    <property type="match status" value="2"/>
</dbReference>
<dbReference type="PANTHER" id="PTHR44943">
    <property type="entry name" value="CELLULOSE SYNTHASE OPERON PROTEIN C"/>
    <property type="match status" value="1"/>
</dbReference>
<dbReference type="PROSITE" id="PS50005">
    <property type="entry name" value="TPR"/>
    <property type="match status" value="2"/>
</dbReference>
<dbReference type="Pfam" id="PF13174">
    <property type="entry name" value="TPR_6"/>
    <property type="match status" value="1"/>
</dbReference>
<dbReference type="SMART" id="SM00028">
    <property type="entry name" value="TPR"/>
    <property type="match status" value="8"/>
</dbReference>
<keyword evidence="2" id="KW-0802">TPR repeat</keyword>
<sequence>MTENKKFRRVLTFIVAIISFTAGFEYAIGEVNTLKRLIIAETEGSTKLTILAATTPEIDVAFDKTEKQLTLRVKNSVPDRQMKNVKYADDIIESITVAEDEELGNTVITVRFKPENVVFYQSSPLTGKGSSFDFRPIDKRIRIAGKLEDHFTAGVHYEKEPGLPADTASKAESDAIAEQFADIDKQYGELEELSGRKYYIEIMKKLQKREFEEVVDLSDKFIAAFPKSHYSEIIYYSKADALYNLTKYESKHRKAALDAYTVAMSEFPKSHLYPTGLMRKADIYSDEEFYIEAITEYGGLLKNFSKGKYATRAMLRRAGIYIKQGKYQAAYNELERILILYPKKREVRDAKYLIAETFHDQGMFKKAGIIFTEAISAWPTYPKTRPSTYLKIANTWFELGQYKKAMDEWFMIANLFPTQVEGRVATLKLGELNVKLKKKKEGAKIFEAMIRSFPDKDEAVLARMRLASLGAEDPDLIKESMIFNYDAFSNPIATLNDVIKKHEEKYGMEALERKGDAYAQRKRFIASIVAFKELLRNYPKARMSEAVYNKVRANFFTLIDTYHAQDGFFMALLTYYNNFNPFLRNIKDPAMLKKIAESFHELTLYERAKDYYMRTAAYDKKNLFAEDIAFGISKATLEGGHPKEGEKMFKRFIATYPASNRAIDARFYLGRAMLAQGREAEAITEWRIATELKPNHQEVGKFAYETANIYKKRGRYVMAIDAYNSAIISFNPDVNRKQQLERIKESYYHIAEASYLDQEWQDAIKSAERFTKLYPEDTSVNWMEYMISSSLDKIEMRESATKKLEIIAKNDKDTLLGRIAQVRLENRQWKNKNPELFSN</sequence>
<organism evidence="3">
    <name type="scientific">hydrothermal vent metagenome</name>
    <dbReference type="NCBI Taxonomy" id="652676"/>
    <lineage>
        <taxon>unclassified sequences</taxon>
        <taxon>metagenomes</taxon>
        <taxon>ecological metagenomes</taxon>
    </lineage>
</organism>
<name>A0A3B1CNT9_9ZZZZ</name>
<dbReference type="SUPFAM" id="SSF48452">
    <property type="entry name" value="TPR-like"/>
    <property type="match status" value="2"/>
</dbReference>
<accession>A0A3B1CNT9</accession>